<dbReference type="InterPro" id="IPR001555">
    <property type="entry name" value="GART_AS"/>
</dbReference>
<gene>
    <name evidence="5" type="primary">fmt</name>
    <name evidence="8" type="ORF">IAB38_01405</name>
</gene>
<dbReference type="EMBL" id="DVHC01000015">
    <property type="protein sequence ID" value="HIR58685.1"/>
    <property type="molecule type" value="Genomic_DNA"/>
</dbReference>
<evidence type="ECO:0000256" key="5">
    <source>
        <dbReference type="HAMAP-Rule" id="MF_00182"/>
    </source>
</evidence>
<dbReference type="PANTHER" id="PTHR11138">
    <property type="entry name" value="METHIONYL-TRNA FORMYLTRANSFERASE"/>
    <property type="match status" value="1"/>
</dbReference>
<evidence type="ECO:0000259" key="7">
    <source>
        <dbReference type="Pfam" id="PF02911"/>
    </source>
</evidence>
<reference evidence="8" key="1">
    <citation type="submission" date="2020-10" db="EMBL/GenBank/DDBJ databases">
        <authorList>
            <person name="Gilroy R."/>
        </authorList>
    </citation>
    <scope>NUCLEOTIDE SEQUENCE</scope>
    <source>
        <strain evidence="8">CHK184-20233</strain>
    </source>
</reference>
<keyword evidence="4 5" id="KW-0648">Protein biosynthesis</keyword>
<evidence type="ECO:0000313" key="8">
    <source>
        <dbReference type="EMBL" id="HIR58685.1"/>
    </source>
</evidence>
<comment type="similarity">
    <text evidence="1 5">Belongs to the Fmt family.</text>
</comment>
<dbReference type="PROSITE" id="PS00373">
    <property type="entry name" value="GART"/>
    <property type="match status" value="1"/>
</dbReference>
<dbReference type="Gene3D" id="3.40.50.12230">
    <property type="match status" value="1"/>
</dbReference>
<dbReference type="GO" id="GO:0005829">
    <property type="term" value="C:cytosol"/>
    <property type="evidence" value="ECO:0007669"/>
    <property type="project" value="TreeGrafter"/>
</dbReference>
<sequence length="312" mass="34894">MKDIKIVFMGTPDFAVPIFKALADNYNVVAVVTQPDKKVGRKQILTPTPIKEASALYNIPVLQPVKIRNEYEEVLKYEPDMIVTCAYGQILPKELLDYPKYKCINVHASLLPKLRGGAPIHHAIMDGYDKTGITIMYMDVKMDAGNIISQSETPITKDDTLGSLHDRLSEMGKDLLLETLPNIISGNINPIKQDETEVTYGYNITKEDEKIDFTKTNIQVDNKVRALNPTPGAYTTLNGKRMKVYDVRLSDRYYANTLPGTIVGFEKDGIRVVTGDKEIILTGIAIEGKKRCLVKDYLNGIDKKELLGVVLK</sequence>
<dbReference type="SUPFAM" id="SSF53328">
    <property type="entry name" value="Formyltransferase"/>
    <property type="match status" value="1"/>
</dbReference>
<dbReference type="InterPro" id="IPR011034">
    <property type="entry name" value="Formyl_transferase-like_C_sf"/>
</dbReference>
<dbReference type="Pfam" id="PF00551">
    <property type="entry name" value="Formyl_trans_N"/>
    <property type="match status" value="1"/>
</dbReference>
<evidence type="ECO:0000259" key="6">
    <source>
        <dbReference type="Pfam" id="PF00551"/>
    </source>
</evidence>
<dbReference type="InterPro" id="IPR002376">
    <property type="entry name" value="Formyl_transf_N"/>
</dbReference>
<evidence type="ECO:0000313" key="9">
    <source>
        <dbReference type="Proteomes" id="UP000824232"/>
    </source>
</evidence>
<dbReference type="EC" id="2.1.2.9" evidence="2 5"/>
<evidence type="ECO:0000256" key="4">
    <source>
        <dbReference type="ARBA" id="ARBA00022917"/>
    </source>
</evidence>
<name>A0A9D1DTG4_9FIRM</name>
<dbReference type="InterPro" id="IPR041711">
    <property type="entry name" value="Met-tRNA-FMT_N"/>
</dbReference>
<proteinExistence type="inferred from homology"/>
<comment type="function">
    <text evidence="5">Attaches a formyl group to the free amino group of methionyl-tRNA(fMet). The formyl group appears to play a dual role in the initiator identity of N-formylmethionyl-tRNA by promoting its recognition by IF2 and preventing the misappropriation of this tRNA by the elongation apparatus.</text>
</comment>
<dbReference type="Pfam" id="PF02911">
    <property type="entry name" value="Formyl_trans_C"/>
    <property type="match status" value="1"/>
</dbReference>
<dbReference type="Proteomes" id="UP000824232">
    <property type="component" value="Unassembled WGS sequence"/>
</dbReference>
<dbReference type="AlphaFoldDB" id="A0A9D1DTG4"/>
<evidence type="ECO:0000256" key="1">
    <source>
        <dbReference type="ARBA" id="ARBA00010699"/>
    </source>
</evidence>
<feature type="domain" description="Formyl transferase N-terminal" evidence="6">
    <location>
        <begin position="5"/>
        <end position="179"/>
    </location>
</feature>
<dbReference type="GO" id="GO:0004479">
    <property type="term" value="F:methionyl-tRNA formyltransferase activity"/>
    <property type="evidence" value="ECO:0007669"/>
    <property type="project" value="UniProtKB-UniRule"/>
</dbReference>
<reference evidence="8" key="2">
    <citation type="journal article" date="2021" name="PeerJ">
        <title>Extensive microbial diversity within the chicken gut microbiome revealed by metagenomics and culture.</title>
        <authorList>
            <person name="Gilroy R."/>
            <person name="Ravi A."/>
            <person name="Getino M."/>
            <person name="Pursley I."/>
            <person name="Horton D.L."/>
            <person name="Alikhan N.F."/>
            <person name="Baker D."/>
            <person name="Gharbi K."/>
            <person name="Hall N."/>
            <person name="Watson M."/>
            <person name="Adriaenssens E.M."/>
            <person name="Foster-Nyarko E."/>
            <person name="Jarju S."/>
            <person name="Secka A."/>
            <person name="Antonio M."/>
            <person name="Oren A."/>
            <person name="Chaudhuri R.R."/>
            <person name="La Ragione R."/>
            <person name="Hildebrand F."/>
            <person name="Pallen M.J."/>
        </authorList>
    </citation>
    <scope>NUCLEOTIDE SEQUENCE</scope>
    <source>
        <strain evidence="8">CHK184-20233</strain>
    </source>
</reference>
<dbReference type="SUPFAM" id="SSF50486">
    <property type="entry name" value="FMT C-terminal domain-like"/>
    <property type="match status" value="1"/>
</dbReference>
<evidence type="ECO:0000256" key="2">
    <source>
        <dbReference type="ARBA" id="ARBA00012261"/>
    </source>
</evidence>
<dbReference type="InterPro" id="IPR044135">
    <property type="entry name" value="Met-tRNA-FMT_C"/>
</dbReference>
<dbReference type="InterPro" id="IPR005794">
    <property type="entry name" value="Fmt"/>
</dbReference>
<organism evidence="8 9">
    <name type="scientific">Candidatus Onthousia excrementipullorum</name>
    <dbReference type="NCBI Taxonomy" id="2840884"/>
    <lineage>
        <taxon>Bacteria</taxon>
        <taxon>Bacillati</taxon>
        <taxon>Bacillota</taxon>
        <taxon>Bacilli</taxon>
        <taxon>Candidatus Onthousia</taxon>
    </lineage>
</organism>
<dbReference type="FunFam" id="3.40.50.12230:FF:000001">
    <property type="entry name" value="Methionyl-tRNA formyltransferase"/>
    <property type="match status" value="1"/>
</dbReference>
<dbReference type="InterPro" id="IPR005793">
    <property type="entry name" value="Formyl_trans_C"/>
</dbReference>
<evidence type="ECO:0000256" key="3">
    <source>
        <dbReference type="ARBA" id="ARBA00022679"/>
    </source>
</evidence>
<dbReference type="CDD" id="cd08704">
    <property type="entry name" value="Met_tRNA_FMT_C"/>
    <property type="match status" value="1"/>
</dbReference>
<dbReference type="InterPro" id="IPR036477">
    <property type="entry name" value="Formyl_transf_N_sf"/>
</dbReference>
<feature type="binding site" evidence="5">
    <location>
        <begin position="109"/>
        <end position="112"/>
    </location>
    <ligand>
        <name>(6S)-5,6,7,8-tetrahydrofolate</name>
        <dbReference type="ChEBI" id="CHEBI:57453"/>
    </ligand>
</feature>
<comment type="caution">
    <text evidence="8">The sequence shown here is derived from an EMBL/GenBank/DDBJ whole genome shotgun (WGS) entry which is preliminary data.</text>
</comment>
<dbReference type="CDD" id="cd08646">
    <property type="entry name" value="FMT_core_Met-tRNA-FMT_N"/>
    <property type="match status" value="1"/>
</dbReference>
<comment type="catalytic activity">
    <reaction evidence="5">
        <text>L-methionyl-tRNA(fMet) + (6R)-10-formyltetrahydrofolate = N-formyl-L-methionyl-tRNA(fMet) + (6S)-5,6,7,8-tetrahydrofolate + H(+)</text>
        <dbReference type="Rhea" id="RHEA:24380"/>
        <dbReference type="Rhea" id="RHEA-COMP:9952"/>
        <dbReference type="Rhea" id="RHEA-COMP:9953"/>
        <dbReference type="ChEBI" id="CHEBI:15378"/>
        <dbReference type="ChEBI" id="CHEBI:57453"/>
        <dbReference type="ChEBI" id="CHEBI:78530"/>
        <dbReference type="ChEBI" id="CHEBI:78844"/>
        <dbReference type="ChEBI" id="CHEBI:195366"/>
        <dbReference type="EC" id="2.1.2.9"/>
    </reaction>
</comment>
<protein>
    <recommendedName>
        <fullName evidence="2 5">Methionyl-tRNA formyltransferase</fullName>
        <ecNumber evidence="2 5">2.1.2.9</ecNumber>
    </recommendedName>
</protein>
<keyword evidence="3 5" id="KW-0808">Transferase</keyword>
<accession>A0A9D1DTG4</accession>
<feature type="domain" description="Formyl transferase C-terminal" evidence="7">
    <location>
        <begin position="203"/>
        <end position="300"/>
    </location>
</feature>
<dbReference type="HAMAP" id="MF_00182">
    <property type="entry name" value="Formyl_trans"/>
    <property type="match status" value="1"/>
</dbReference>
<dbReference type="NCBIfam" id="TIGR00460">
    <property type="entry name" value="fmt"/>
    <property type="match status" value="1"/>
</dbReference>
<dbReference type="PANTHER" id="PTHR11138:SF5">
    <property type="entry name" value="METHIONYL-TRNA FORMYLTRANSFERASE, MITOCHONDRIAL"/>
    <property type="match status" value="1"/>
</dbReference>
<dbReference type="FunFam" id="3.40.50.170:FF:000004">
    <property type="entry name" value="Methionyl-tRNA formyltransferase"/>
    <property type="match status" value="1"/>
</dbReference>